<dbReference type="AlphaFoldDB" id="A0A182J0V9"/>
<evidence type="ECO:0000256" key="2">
    <source>
        <dbReference type="ARBA" id="ARBA00008098"/>
    </source>
</evidence>
<keyword evidence="3" id="KW-0964">Secreted</keyword>
<evidence type="ECO:0000256" key="1">
    <source>
        <dbReference type="ARBA" id="ARBA00004613"/>
    </source>
</evidence>
<dbReference type="GO" id="GO:0005549">
    <property type="term" value="F:odorant binding"/>
    <property type="evidence" value="ECO:0007669"/>
    <property type="project" value="InterPro"/>
</dbReference>
<dbReference type="EnsemblMetazoa" id="AATE009223-RA">
    <property type="protein sequence ID" value="AATE009223-PA.1"/>
    <property type="gene ID" value="AATE009223"/>
</dbReference>
<dbReference type="InterPro" id="IPR036728">
    <property type="entry name" value="PBP_GOBP_sf"/>
</dbReference>
<name>A0A182J0V9_ANOAO</name>
<sequence>MKPNIEKVLQARFAEYLATGTFLLEDKATSLLRCVATRLGLYSDAVGVLSDRLQQLTTSATGSLTDAKLQLARQCEANVWDSHVDVCHVASHSIETCYGRRAFVELWKSVAEEFGHPKSADADTGRYEIYHANEYESQVQGTSEVAVVYCYPARKGVISRWYSWIRSNRGCT</sequence>
<dbReference type="VEuPathDB" id="VectorBase:AATE009223"/>
<comment type="subcellular location">
    <subcellularLocation>
        <location evidence="1">Secreted</location>
    </subcellularLocation>
</comment>
<protein>
    <submittedName>
        <fullName evidence="4">Uncharacterized protein</fullName>
    </submittedName>
</protein>
<evidence type="ECO:0000256" key="3">
    <source>
        <dbReference type="ARBA" id="ARBA00022525"/>
    </source>
</evidence>
<accession>A0A182J0V9</accession>
<dbReference type="GO" id="GO:0005576">
    <property type="term" value="C:extracellular region"/>
    <property type="evidence" value="ECO:0007669"/>
    <property type="project" value="UniProtKB-SubCell"/>
</dbReference>
<dbReference type="SUPFAM" id="SSF47565">
    <property type="entry name" value="Insect pheromone/odorant-binding proteins"/>
    <property type="match status" value="1"/>
</dbReference>
<reference evidence="4" key="1">
    <citation type="submission" date="2022-08" db="UniProtKB">
        <authorList>
            <consortium name="EnsemblMetazoa"/>
        </authorList>
    </citation>
    <scope>IDENTIFICATION</scope>
    <source>
        <strain evidence="4">EBRO</strain>
    </source>
</reference>
<comment type="similarity">
    <text evidence="2">Belongs to the PBP/GOBP family.</text>
</comment>
<proteinExistence type="inferred from homology"/>
<dbReference type="STRING" id="41427.A0A182J0V9"/>
<organism evidence="4">
    <name type="scientific">Anopheles atroparvus</name>
    <name type="common">European mosquito</name>
    <dbReference type="NCBI Taxonomy" id="41427"/>
    <lineage>
        <taxon>Eukaryota</taxon>
        <taxon>Metazoa</taxon>
        <taxon>Ecdysozoa</taxon>
        <taxon>Arthropoda</taxon>
        <taxon>Hexapoda</taxon>
        <taxon>Insecta</taxon>
        <taxon>Pterygota</taxon>
        <taxon>Neoptera</taxon>
        <taxon>Endopterygota</taxon>
        <taxon>Diptera</taxon>
        <taxon>Nematocera</taxon>
        <taxon>Culicoidea</taxon>
        <taxon>Culicidae</taxon>
        <taxon>Anophelinae</taxon>
        <taxon>Anopheles</taxon>
    </lineage>
</organism>
<dbReference type="Gene3D" id="1.10.238.20">
    <property type="entry name" value="Pheromone/general odorant binding protein domain"/>
    <property type="match status" value="1"/>
</dbReference>
<evidence type="ECO:0000313" key="4">
    <source>
        <dbReference type="EnsemblMetazoa" id="AATE009223-PA.1"/>
    </source>
</evidence>